<dbReference type="EMBL" id="CP031968">
    <property type="protein sequence ID" value="AXT47589.1"/>
    <property type="molecule type" value="Genomic_DNA"/>
</dbReference>
<dbReference type="InterPro" id="IPR027282">
    <property type="entry name" value="TPS"/>
</dbReference>
<dbReference type="Proteomes" id="UP000259465">
    <property type="component" value="Chromosome"/>
</dbReference>
<dbReference type="Pfam" id="PF08479">
    <property type="entry name" value="POTRA_2"/>
    <property type="match status" value="1"/>
</dbReference>
<accession>A0AAD0W8Q6</accession>
<dbReference type="InterPro" id="IPR035251">
    <property type="entry name" value="ShlB_POTRA"/>
</dbReference>
<evidence type="ECO:0000256" key="2">
    <source>
        <dbReference type="ARBA" id="ARBA00022692"/>
    </source>
</evidence>
<sequence length="569" mass="62820">MMIKYKNPSPAQFWRMAGIVCWGMTAQAAEVPGMSGSMHQQMENDSRRLLQDNSRRFDAIIQQHRLRQMQPDSNMMRRPQAVDMSELDCLRVKGVRLAGIKLLSRKEVASLGELASDCLNNEELNRYSRALTQLYLKKGYIAARVAAEGPDEQGVLTLRVHEGRVEKIVSDDSRSNPATLFPGVVGRPLNIHDADQGLDQANRLPSSKATLDILPGETVGGSILSLRNNKDAPWRLSFNADNTGRDSTGRVQAGLGLSWDSPLGLSDFVSVSAQRTSNDNAVRHSRSESLFYSLPYGYWTFSAFASRADYLNPLQLQYSAVNLSGRTAQSGLRVDRVLSRSQDQTTSLMAQLTHKRVRNYFLDSEIEITSPTLSVAELGLSRLQLLSGGVLIADAGVQRGTRWLGASASDPRAPDGPNPQFTKWKASLNWFQSLGLPGGPYQLNSALTGQTSRDYLPGVEQMDVSDASAVRGFRRNTLAGETGWSWRNTLSRRFEAAGVGVTPRIGLDGGRVLPHRSVQQWQSIAGASLGLAFSYRKASLDLEYSRPLYKPAGWQQEGHQLFARFALSW</sequence>
<evidence type="ECO:0000313" key="7">
    <source>
        <dbReference type="EMBL" id="AXT47589.1"/>
    </source>
</evidence>
<dbReference type="GO" id="GO:0046819">
    <property type="term" value="P:protein secretion by the type V secretion system"/>
    <property type="evidence" value="ECO:0007669"/>
    <property type="project" value="TreeGrafter"/>
</dbReference>
<proteinExistence type="predicted"/>
<dbReference type="KEGG" id="crz:D1345_15965"/>
<gene>
    <name evidence="7" type="ORF">D1345_15965</name>
</gene>
<dbReference type="Pfam" id="PF03865">
    <property type="entry name" value="ShlB"/>
    <property type="match status" value="1"/>
</dbReference>
<feature type="domain" description="ShlB POTRA" evidence="6">
    <location>
        <begin position="164"/>
        <end position="215"/>
    </location>
</feature>
<organism evidence="7 8">
    <name type="scientific">Chromobacterium rhizoryzae</name>
    <dbReference type="NCBI Taxonomy" id="1778675"/>
    <lineage>
        <taxon>Bacteria</taxon>
        <taxon>Pseudomonadati</taxon>
        <taxon>Pseudomonadota</taxon>
        <taxon>Betaproteobacteria</taxon>
        <taxon>Neisseriales</taxon>
        <taxon>Chromobacteriaceae</taxon>
        <taxon>Chromobacterium</taxon>
    </lineage>
</organism>
<dbReference type="Gene3D" id="3.10.20.310">
    <property type="entry name" value="membrane protein fhac"/>
    <property type="match status" value="1"/>
</dbReference>
<reference evidence="7 8" key="1">
    <citation type="submission" date="2018-08" db="EMBL/GenBank/DDBJ databases">
        <title>Complete genome sequence of JP2-74.</title>
        <authorList>
            <person name="Wu L."/>
        </authorList>
    </citation>
    <scope>NUCLEOTIDE SEQUENCE [LARGE SCALE GENOMIC DNA]</scope>
    <source>
        <strain evidence="7 8">JP2-74</strain>
    </source>
</reference>
<evidence type="ECO:0000259" key="4">
    <source>
        <dbReference type="Pfam" id="PF03865"/>
    </source>
</evidence>
<protein>
    <submittedName>
        <fullName evidence="7">ShlB/FhaC/HecB family hemolysin secretion/activation protein</fullName>
    </submittedName>
</protein>
<dbReference type="GO" id="GO:0098046">
    <property type="term" value="C:type V protein secretion system complex"/>
    <property type="evidence" value="ECO:0007669"/>
    <property type="project" value="TreeGrafter"/>
</dbReference>
<dbReference type="AlphaFoldDB" id="A0AAD0W8Q6"/>
<dbReference type="InterPro" id="IPR051544">
    <property type="entry name" value="TPS_OM_transporter"/>
</dbReference>
<dbReference type="InterPro" id="IPR005565">
    <property type="entry name" value="Hemolysn_activator_HlyB_C"/>
</dbReference>
<name>A0AAD0W8Q6_9NEIS</name>
<evidence type="ECO:0000256" key="1">
    <source>
        <dbReference type="ARBA" id="ARBA00022452"/>
    </source>
</evidence>
<dbReference type="PANTHER" id="PTHR34597">
    <property type="entry name" value="SLR1661 PROTEIN"/>
    <property type="match status" value="1"/>
</dbReference>
<keyword evidence="2" id="KW-0812">Transmembrane</keyword>
<dbReference type="InterPro" id="IPR013686">
    <property type="entry name" value="Polypept-transport_assoc_ShlB"/>
</dbReference>
<keyword evidence="3" id="KW-0998">Cell outer membrane</keyword>
<dbReference type="Pfam" id="PF17287">
    <property type="entry name" value="POTRA_3"/>
    <property type="match status" value="1"/>
</dbReference>
<feature type="domain" description="Polypeptide-transport-associated ShlB-type" evidence="5">
    <location>
        <begin position="91"/>
        <end position="163"/>
    </location>
</feature>
<evidence type="ECO:0000313" key="8">
    <source>
        <dbReference type="Proteomes" id="UP000259465"/>
    </source>
</evidence>
<keyword evidence="1" id="KW-1134">Transmembrane beta strand</keyword>
<feature type="domain" description="Haemolysin activator HlyB C-terminal" evidence="4">
    <location>
        <begin position="220"/>
        <end position="532"/>
    </location>
</feature>
<keyword evidence="8" id="KW-1185">Reference proteome</keyword>
<dbReference type="Gene3D" id="2.40.160.50">
    <property type="entry name" value="membrane protein fhac: a member of the omp85/tpsb transporter family"/>
    <property type="match status" value="1"/>
</dbReference>
<keyword evidence="1" id="KW-0472">Membrane</keyword>
<evidence type="ECO:0000256" key="3">
    <source>
        <dbReference type="ARBA" id="ARBA00023237"/>
    </source>
</evidence>
<evidence type="ECO:0000259" key="6">
    <source>
        <dbReference type="Pfam" id="PF17287"/>
    </source>
</evidence>
<dbReference type="GO" id="GO:0008320">
    <property type="term" value="F:protein transmembrane transporter activity"/>
    <property type="evidence" value="ECO:0007669"/>
    <property type="project" value="TreeGrafter"/>
</dbReference>
<evidence type="ECO:0000259" key="5">
    <source>
        <dbReference type="Pfam" id="PF08479"/>
    </source>
</evidence>
<dbReference type="PIRSF" id="PIRSF029745">
    <property type="entry name" value="FhaC"/>
    <property type="match status" value="1"/>
</dbReference>
<dbReference type="PANTHER" id="PTHR34597:SF3">
    <property type="entry name" value="OUTER MEMBRANE TRANSPORTER CDIB"/>
    <property type="match status" value="1"/>
</dbReference>